<feature type="signal peptide" evidence="1">
    <location>
        <begin position="1"/>
        <end position="23"/>
    </location>
</feature>
<dbReference type="Gene3D" id="3.40.630.10">
    <property type="entry name" value="Zn peptidases"/>
    <property type="match status" value="2"/>
</dbReference>
<dbReference type="SUPFAM" id="SSF55031">
    <property type="entry name" value="Bacterial exopeptidase dimerisation domain"/>
    <property type="match status" value="1"/>
</dbReference>
<dbReference type="GO" id="GO:0016805">
    <property type="term" value="F:dipeptidase activity"/>
    <property type="evidence" value="ECO:0007669"/>
    <property type="project" value="TreeGrafter"/>
</dbReference>
<keyword evidence="3" id="KW-1185">Reference proteome</keyword>
<dbReference type="GO" id="GO:0046657">
    <property type="term" value="P:folic acid catabolic process"/>
    <property type="evidence" value="ECO:0007669"/>
    <property type="project" value="TreeGrafter"/>
</dbReference>
<dbReference type="PANTHER" id="PTHR30575">
    <property type="entry name" value="PEPTIDASE M20"/>
    <property type="match status" value="1"/>
</dbReference>
<dbReference type="SUPFAM" id="SSF53187">
    <property type="entry name" value="Zn-dependent exopeptidases"/>
    <property type="match status" value="1"/>
</dbReference>
<evidence type="ECO:0000313" key="3">
    <source>
        <dbReference type="Proteomes" id="UP000009309"/>
    </source>
</evidence>
<keyword evidence="1" id="KW-0732">Signal</keyword>
<feature type="chain" id="PRO_5003659955" evidence="1">
    <location>
        <begin position="24"/>
        <end position="485"/>
    </location>
</feature>
<evidence type="ECO:0000313" key="2">
    <source>
        <dbReference type="EMBL" id="CCH54163.1"/>
    </source>
</evidence>
<dbReference type="InterPro" id="IPR036264">
    <property type="entry name" value="Bact_exopeptidase_dim_dom"/>
</dbReference>
<organism evidence="2 3">
    <name type="scientific">Fibrisoma limi BUZ 3</name>
    <dbReference type="NCBI Taxonomy" id="1185876"/>
    <lineage>
        <taxon>Bacteria</taxon>
        <taxon>Pseudomonadati</taxon>
        <taxon>Bacteroidota</taxon>
        <taxon>Cytophagia</taxon>
        <taxon>Cytophagales</taxon>
        <taxon>Spirosomataceae</taxon>
        <taxon>Fibrisoma</taxon>
    </lineage>
</organism>
<gene>
    <name evidence="2" type="ORF">BN8_03308</name>
</gene>
<reference evidence="2 3" key="1">
    <citation type="journal article" date="2012" name="J. Bacteriol.">
        <title>Genome Sequence of the Filamentous Bacterium Fibrisoma limi BUZ 3T.</title>
        <authorList>
            <person name="Filippini M."/>
            <person name="Qi W."/>
            <person name="Jaenicke S."/>
            <person name="Goesmann A."/>
            <person name="Smits T.H."/>
            <person name="Bagheri H.C."/>
        </authorList>
    </citation>
    <scope>NUCLEOTIDE SEQUENCE [LARGE SCALE GENOMIC DNA]</scope>
    <source>
        <strain evidence="3">BUZ 3T</strain>
    </source>
</reference>
<dbReference type="Proteomes" id="UP000009309">
    <property type="component" value="Unassembled WGS sequence"/>
</dbReference>
<dbReference type="Gene3D" id="3.30.70.360">
    <property type="match status" value="1"/>
</dbReference>
<sequence length="485" mass="54207">MLTKLVQWGLACLLSGCYVPLVAQPTLSDEQRVLLRFLDDNAERLYRYSDSLWALAEPSFQEVKSVRLLTSILRSEGFRIEENPAGAATMFVATYGRGKPIIGLYGEYDADPNAANMAVPYRRVGSDNPYGHGAGHNLLAVGSLGAALAIKYLIDQGRLQCTVRYFGTTAEGGLGGKTYLARDGYFNDLDLSLYWHPSPVTQASPGGWDALVDVAFQFTGRKRPMRLPETNENALDAALDWLSAVRRLRETLPAPCRIHYTLKTSGTDLRWVPDTITVQVRVQSSRQTVIRQALDSLSAFADQFSQSQQVTYAKRVLQAKHEFIPNRTAMRLVHNTMVLLGDLRYTPDEIAYANQLQAYLKQPVQELSAPLRPFTERAVPNGLNGYASDISDASWLAPEAYFTVCTQPFVPMHDWPATVFTGHSIGHKGLLYAAKTLAVVIDTYVRDPSLQRAIRQEYRERTQHYPYRSLLEPGPIPIRANYPTN</sequence>
<protein>
    <submittedName>
        <fullName evidence="2">Aminobenzoyl-glutamate utilization protein B</fullName>
    </submittedName>
</protein>
<dbReference type="EMBL" id="CAIT01000006">
    <property type="protein sequence ID" value="CCH54163.1"/>
    <property type="molecule type" value="Genomic_DNA"/>
</dbReference>
<dbReference type="InterPro" id="IPR052030">
    <property type="entry name" value="Peptidase_M20/M20A_hydrolases"/>
</dbReference>
<comment type="caution">
    <text evidence="2">The sequence shown here is derived from an EMBL/GenBank/DDBJ whole genome shotgun (WGS) entry which is preliminary data.</text>
</comment>
<dbReference type="AlphaFoldDB" id="I2GJT8"/>
<dbReference type="GO" id="GO:0071713">
    <property type="term" value="F:para-aminobenzoyl-glutamate hydrolase activity"/>
    <property type="evidence" value="ECO:0007669"/>
    <property type="project" value="TreeGrafter"/>
</dbReference>
<dbReference type="GO" id="GO:0005737">
    <property type="term" value="C:cytoplasm"/>
    <property type="evidence" value="ECO:0007669"/>
    <property type="project" value="TreeGrafter"/>
</dbReference>
<dbReference type="PROSITE" id="PS51257">
    <property type="entry name" value="PROKAR_LIPOPROTEIN"/>
    <property type="match status" value="1"/>
</dbReference>
<dbReference type="PANTHER" id="PTHR30575:SF0">
    <property type="entry name" value="XAA-ARG DIPEPTIDASE"/>
    <property type="match status" value="1"/>
</dbReference>
<name>I2GJT8_9BACT</name>
<dbReference type="OrthoDB" id="9781032at2"/>
<accession>I2GJT8</accession>
<dbReference type="eggNOG" id="COG1473">
    <property type="taxonomic scope" value="Bacteria"/>
</dbReference>
<dbReference type="STRING" id="1185876.BN8_03308"/>
<evidence type="ECO:0000256" key="1">
    <source>
        <dbReference type="SAM" id="SignalP"/>
    </source>
</evidence>
<dbReference type="RefSeq" id="WP_009282743.1">
    <property type="nucleotide sequence ID" value="NZ_CAIT01000006.1"/>
</dbReference>
<proteinExistence type="predicted"/>